<dbReference type="Proteomes" id="UP000054302">
    <property type="component" value="Unassembled WGS sequence"/>
</dbReference>
<evidence type="ECO:0000256" key="2">
    <source>
        <dbReference type="ARBA" id="ARBA00022676"/>
    </source>
</evidence>
<dbReference type="HOGENOM" id="CLU_039079_0_0_1"/>
<keyword evidence="4" id="KW-1133">Transmembrane helix</keyword>
<reference evidence="5 6" key="1">
    <citation type="submission" date="2015-01" db="EMBL/GenBank/DDBJ databases">
        <title>The Genome Sequence of Exophiala mesophila CBS40295.</title>
        <authorList>
            <consortium name="The Broad Institute Genomics Platform"/>
            <person name="Cuomo C."/>
            <person name="de Hoog S."/>
            <person name="Gorbushina A."/>
            <person name="Stielow B."/>
            <person name="Teixiera M."/>
            <person name="Abouelleil A."/>
            <person name="Chapman S.B."/>
            <person name="Priest M."/>
            <person name="Young S.K."/>
            <person name="Wortman J."/>
            <person name="Nusbaum C."/>
            <person name="Birren B."/>
        </authorList>
    </citation>
    <scope>NUCLEOTIDE SEQUENCE [LARGE SCALE GENOMIC DNA]</scope>
    <source>
        <strain evidence="5 6">CBS 40295</strain>
    </source>
</reference>
<proteinExistence type="inferred from homology"/>
<evidence type="ECO:0000256" key="3">
    <source>
        <dbReference type="ARBA" id="ARBA00022679"/>
    </source>
</evidence>
<dbReference type="GO" id="GO:0000139">
    <property type="term" value="C:Golgi membrane"/>
    <property type="evidence" value="ECO:0007669"/>
    <property type="project" value="TreeGrafter"/>
</dbReference>
<dbReference type="OrthoDB" id="407658at2759"/>
<keyword evidence="4" id="KW-0472">Membrane</keyword>
<name>A0A0D1WHE4_EXOME</name>
<feature type="transmembrane region" description="Helical" evidence="4">
    <location>
        <begin position="7"/>
        <end position="26"/>
    </location>
</feature>
<dbReference type="SUPFAM" id="SSF53448">
    <property type="entry name" value="Nucleotide-diphospho-sugar transferases"/>
    <property type="match status" value="1"/>
</dbReference>
<keyword evidence="2" id="KW-0328">Glycosyltransferase</keyword>
<dbReference type="GO" id="GO:0006487">
    <property type="term" value="P:protein N-linked glycosylation"/>
    <property type="evidence" value="ECO:0007669"/>
    <property type="project" value="TreeGrafter"/>
</dbReference>
<evidence type="ECO:0008006" key="7">
    <source>
        <dbReference type="Google" id="ProtNLM"/>
    </source>
</evidence>
<evidence type="ECO:0000256" key="4">
    <source>
        <dbReference type="SAM" id="Phobius"/>
    </source>
</evidence>
<keyword evidence="4" id="KW-0812">Transmembrane</keyword>
<dbReference type="STRING" id="212818.A0A0D1WHE4"/>
<dbReference type="RefSeq" id="XP_016219814.1">
    <property type="nucleotide sequence ID" value="XM_016372903.1"/>
</dbReference>
<keyword evidence="6" id="KW-1185">Reference proteome</keyword>
<sequence>MFQDFKVFVKGVVVTALVLFGLDLILRTYHGYTYRDSWHAISNAACDTNTTLTSAPSTASSKVGKVFMQYGPVNPVYERALSTHHPHNEKFGYPIFLLRSQTLPDYWSKTAYILKILIDELEKPLESRLEWLFWFDSDIVLMNPNIPLEIFLPPNDKWSHIHVLISQDHRGLNNGCFGIRVHEYSVWLLSATLSIKTYLPDIKLKIGDQSALEYWLQSTQFRNGTMHMPQRWFNAYAGYRGRADYSDPLLPQRKFRPNSIKEGDILVHHAGHKQLRMARMEPWVAVAEQHLPQWELQLSQTTYLQEIQKFWETEADKEYERVTAFREVSGYHYL</sequence>
<organism evidence="5 6">
    <name type="scientific">Exophiala mesophila</name>
    <name type="common">Black yeast-like fungus</name>
    <dbReference type="NCBI Taxonomy" id="212818"/>
    <lineage>
        <taxon>Eukaryota</taxon>
        <taxon>Fungi</taxon>
        <taxon>Dikarya</taxon>
        <taxon>Ascomycota</taxon>
        <taxon>Pezizomycotina</taxon>
        <taxon>Eurotiomycetes</taxon>
        <taxon>Chaetothyriomycetidae</taxon>
        <taxon>Chaetothyriales</taxon>
        <taxon>Herpotrichiellaceae</taxon>
        <taxon>Exophiala</taxon>
    </lineage>
</organism>
<dbReference type="EMBL" id="KN847525">
    <property type="protein sequence ID" value="KIV88240.1"/>
    <property type="molecule type" value="Genomic_DNA"/>
</dbReference>
<evidence type="ECO:0000256" key="1">
    <source>
        <dbReference type="ARBA" id="ARBA00005664"/>
    </source>
</evidence>
<dbReference type="GeneID" id="27325787"/>
<gene>
    <name evidence="5" type="ORF">PV10_07942</name>
</gene>
<dbReference type="OMA" id="MNNGVFF"/>
<dbReference type="InterPro" id="IPR008630">
    <property type="entry name" value="Glyco_trans_34"/>
</dbReference>
<keyword evidence="3" id="KW-0808">Transferase</keyword>
<dbReference type="Pfam" id="PF05637">
    <property type="entry name" value="Glyco_transf_34"/>
    <property type="match status" value="1"/>
</dbReference>
<dbReference type="VEuPathDB" id="FungiDB:PV10_07942"/>
<comment type="similarity">
    <text evidence="1">Belongs to the glycosyltransferase 34 family.</text>
</comment>
<dbReference type="PANTHER" id="PTHR31306:SF8">
    <property type="entry name" value="GLYCOSYLTRANSFERASE FAMILY 34 PROTEIN"/>
    <property type="match status" value="1"/>
</dbReference>
<evidence type="ECO:0000313" key="6">
    <source>
        <dbReference type="Proteomes" id="UP000054302"/>
    </source>
</evidence>
<accession>A0A0D1WHE4</accession>
<dbReference type="Gene3D" id="3.90.550.10">
    <property type="entry name" value="Spore Coat Polysaccharide Biosynthesis Protein SpsA, Chain A"/>
    <property type="match status" value="1"/>
</dbReference>
<evidence type="ECO:0000313" key="5">
    <source>
        <dbReference type="EMBL" id="KIV88240.1"/>
    </source>
</evidence>
<dbReference type="InterPro" id="IPR029044">
    <property type="entry name" value="Nucleotide-diphossugar_trans"/>
</dbReference>
<dbReference type="PANTHER" id="PTHR31306">
    <property type="entry name" value="ALPHA-1,6-MANNOSYLTRANSFERASE MNN11-RELATED"/>
    <property type="match status" value="1"/>
</dbReference>
<dbReference type="GO" id="GO:0016757">
    <property type="term" value="F:glycosyltransferase activity"/>
    <property type="evidence" value="ECO:0007669"/>
    <property type="project" value="UniProtKB-KW"/>
</dbReference>
<dbReference type="AlphaFoldDB" id="A0A0D1WHE4"/>
<protein>
    <recommendedName>
        <fullName evidence="7">Galactosyl transferase GMA12/MNN10 family protein</fullName>
    </recommendedName>
</protein>